<dbReference type="AlphaFoldDB" id="A0A392P148"/>
<dbReference type="GO" id="GO:0005975">
    <property type="term" value="P:carbohydrate metabolic process"/>
    <property type="evidence" value="ECO:0007669"/>
    <property type="project" value="InterPro"/>
</dbReference>
<dbReference type="PANTHER" id="PTHR10353:SF208">
    <property type="entry name" value="GLYCOSIDE HYDROLASE FAMILY 1 PROTEIN"/>
    <property type="match status" value="1"/>
</dbReference>
<evidence type="ECO:0000256" key="2">
    <source>
        <dbReference type="RuleBase" id="RU003690"/>
    </source>
</evidence>
<dbReference type="InterPro" id="IPR017853">
    <property type="entry name" value="GH"/>
</dbReference>
<keyword evidence="4" id="KW-1185">Reference proteome</keyword>
<dbReference type="Proteomes" id="UP000265520">
    <property type="component" value="Unassembled WGS sequence"/>
</dbReference>
<protein>
    <submittedName>
        <fullName evidence="3">Beta-glucosidase 11-like</fullName>
    </submittedName>
</protein>
<sequence>MKRNVGSRLPSFTEKESNLMKSSIDFLGINFYNSFYVKNYPESLNMEDRDYMQDMAVELIIRLIENDTSIDE</sequence>
<evidence type="ECO:0000313" key="3">
    <source>
        <dbReference type="EMBL" id="MCI05149.1"/>
    </source>
</evidence>
<evidence type="ECO:0000256" key="1">
    <source>
        <dbReference type="ARBA" id="ARBA00010838"/>
    </source>
</evidence>
<dbReference type="Gene3D" id="3.20.20.80">
    <property type="entry name" value="Glycosidases"/>
    <property type="match status" value="1"/>
</dbReference>
<comment type="similarity">
    <text evidence="1 2">Belongs to the glycosyl hydrolase 1 family.</text>
</comment>
<dbReference type="Pfam" id="PF00232">
    <property type="entry name" value="Glyco_hydro_1"/>
    <property type="match status" value="1"/>
</dbReference>
<name>A0A392P148_9FABA</name>
<evidence type="ECO:0000313" key="4">
    <source>
        <dbReference type="Proteomes" id="UP000265520"/>
    </source>
</evidence>
<comment type="caution">
    <text evidence="3">The sequence shown here is derived from an EMBL/GenBank/DDBJ whole genome shotgun (WGS) entry which is preliminary data.</text>
</comment>
<feature type="non-terminal residue" evidence="3">
    <location>
        <position position="72"/>
    </location>
</feature>
<dbReference type="EMBL" id="LXQA010057694">
    <property type="protein sequence ID" value="MCI05149.1"/>
    <property type="molecule type" value="Genomic_DNA"/>
</dbReference>
<reference evidence="3 4" key="1">
    <citation type="journal article" date="2018" name="Front. Plant Sci.">
        <title>Red Clover (Trifolium pratense) and Zigzag Clover (T. medium) - A Picture of Genomic Similarities and Differences.</title>
        <authorList>
            <person name="Dluhosova J."/>
            <person name="Istvanek J."/>
            <person name="Nedelnik J."/>
            <person name="Repkova J."/>
        </authorList>
    </citation>
    <scope>NUCLEOTIDE SEQUENCE [LARGE SCALE GENOMIC DNA]</scope>
    <source>
        <strain evidence="4">cv. 10/8</strain>
        <tissue evidence="3">Leaf</tissue>
    </source>
</reference>
<dbReference type="GO" id="GO:0008422">
    <property type="term" value="F:beta-glucosidase activity"/>
    <property type="evidence" value="ECO:0007669"/>
    <property type="project" value="TreeGrafter"/>
</dbReference>
<accession>A0A392P148</accession>
<organism evidence="3 4">
    <name type="scientific">Trifolium medium</name>
    <dbReference type="NCBI Taxonomy" id="97028"/>
    <lineage>
        <taxon>Eukaryota</taxon>
        <taxon>Viridiplantae</taxon>
        <taxon>Streptophyta</taxon>
        <taxon>Embryophyta</taxon>
        <taxon>Tracheophyta</taxon>
        <taxon>Spermatophyta</taxon>
        <taxon>Magnoliopsida</taxon>
        <taxon>eudicotyledons</taxon>
        <taxon>Gunneridae</taxon>
        <taxon>Pentapetalae</taxon>
        <taxon>rosids</taxon>
        <taxon>fabids</taxon>
        <taxon>Fabales</taxon>
        <taxon>Fabaceae</taxon>
        <taxon>Papilionoideae</taxon>
        <taxon>50 kb inversion clade</taxon>
        <taxon>NPAAA clade</taxon>
        <taxon>Hologalegina</taxon>
        <taxon>IRL clade</taxon>
        <taxon>Trifolieae</taxon>
        <taxon>Trifolium</taxon>
    </lineage>
</organism>
<proteinExistence type="inferred from homology"/>
<dbReference type="SUPFAM" id="SSF51445">
    <property type="entry name" value="(Trans)glycosidases"/>
    <property type="match status" value="1"/>
</dbReference>
<dbReference type="PANTHER" id="PTHR10353">
    <property type="entry name" value="GLYCOSYL HYDROLASE"/>
    <property type="match status" value="1"/>
</dbReference>
<dbReference type="InterPro" id="IPR001360">
    <property type="entry name" value="Glyco_hydro_1"/>
</dbReference>